<accession>A0A2H4JHN5</accession>
<gene>
    <name evidence="1" type="ORF">7S15_31</name>
</gene>
<proteinExistence type="predicted"/>
<protein>
    <submittedName>
        <fullName evidence="1">Uncharacterized protein</fullName>
    </submittedName>
</protein>
<sequence>MKDREYKDAWQTFKEMRMQEYIKLHRTVNQIMKPNNQYHLFQIANAMVGRNDLAHILKEMDKLDNTNKFSNLLSDLEMSD</sequence>
<reference evidence="1" key="1">
    <citation type="submission" date="2017-06" db="EMBL/GenBank/DDBJ databases">
        <title>Novel phages from South African skin metaviromes.</title>
        <authorList>
            <person name="van Zyl L.J."/>
            <person name="Abrahams Y."/>
            <person name="Stander E.A."/>
            <person name="Kirby B.M."/>
            <person name="Clavaud C."/>
            <person name="Farcet C."/>
            <person name="Breton L."/>
            <person name="Trindade M.I."/>
        </authorList>
    </citation>
    <scope>NUCLEOTIDE SEQUENCE</scope>
</reference>
<dbReference type="EMBL" id="MF417953">
    <property type="protein sequence ID" value="ASN72431.1"/>
    <property type="molecule type" value="Genomic_DNA"/>
</dbReference>
<organism evidence="1">
    <name type="scientific">uncultured Caudovirales phage</name>
    <dbReference type="NCBI Taxonomy" id="2100421"/>
    <lineage>
        <taxon>Viruses</taxon>
        <taxon>Duplodnaviria</taxon>
        <taxon>Heunggongvirae</taxon>
        <taxon>Uroviricota</taxon>
        <taxon>Caudoviricetes</taxon>
        <taxon>Peduoviridae</taxon>
        <taxon>Maltschvirus</taxon>
        <taxon>Maltschvirus maltsch</taxon>
    </lineage>
</organism>
<name>A0A2H4JHN5_9CAUD</name>
<evidence type="ECO:0000313" key="1">
    <source>
        <dbReference type="EMBL" id="ASN72431.1"/>
    </source>
</evidence>